<keyword evidence="2" id="KW-1185">Reference proteome</keyword>
<reference evidence="2" key="1">
    <citation type="journal article" date="2024" name="Front. Bioeng. Biotechnol.">
        <title>Genome-scale model development and genomic sequencing of the oleaginous clade Lipomyces.</title>
        <authorList>
            <person name="Czajka J.J."/>
            <person name="Han Y."/>
            <person name="Kim J."/>
            <person name="Mondo S.J."/>
            <person name="Hofstad B.A."/>
            <person name="Robles A."/>
            <person name="Haridas S."/>
            <person name="Riley R."/>
            <person name="LaButti K."/>
            <person name="Pangilinan J."/>
            <person name="Andreopoulos W."/>
            <person name="Lipzen A."/>
            <person name="Yan J."/>
            <person name="Wang M."/>
            <person name="Ng V."/>
            <person name="Grigoriev I.V."/>
            <person name="Spatafora J.W."/>
            <person name="Magnuson J.K."/>
            <person name="Baker S.E."/>
            <person name="Pomraning K.R."/>
        </authorList>
    </citation>
    <scope>NUCLEOTIDE SEQUENCE [LARGE SCALE GENOMIC DNA]</scope>
    <source>
        <strain evidence="2">CBS 7786</strain>
    </source>
</reference>
<evidence type="ECO:0000313" key="2">
    <source>
        <dbReference type="Proteomes" id="UP001433508"/>
    </source>
</evidence>
<dbReference type="Proteomes" id="UP001433508">
    <property type="component" value="Unassembled WGS sequence"/>
</dbReference>
<organism evidence="1 2">
    <name type="scientific">Lipomyces kononenkoae</name>
    <name type="common">Yeast</name>
    <dbReference type="NCBI Taxonomy" id="34357"/>
    <lineage>
        <taxon>Eukaryota</taxon>
        <taxon>Fungi</taxon>
        <taxon>Dikarya</taxon>
        <taxon>Ascomycota</taxon>
        <taxon>Saccharomycotina</taxon>
        <taxon>Lipomycetes</taxon>
        <taxon>Lipomycetales</taxon>
        <taxon>Lipomycetaceae</taxon>
        <taxon>Lipomyces</taxon>
    </lineage>
</organism>
<gene>
    <name evidence="1" type="ORF">V1525DRAFT_411936</name>
</gene>
<accession>A0ACC3SVJ9</accession>
<name>A0ACC3SVJ9_LIPKO</name>
<protein>
    <submittedName>
        <fullName evidence="1">Component of IIS longevity pathway SMK-1-domain-containing protein</fullName>
    </submittedName>
</protein>
<dbReference type="EMBL" id="MU971448">
    <property type="protein sequence ID" value="KAK9234802.1"/>
    <property type="molecule type" value="Genomic_DNA"/>
</dbReference>
<proteinExistence type="predicted"/>
<comment type="caution">
    <text evidence="1">The sequence shown here is derived from an EMBL/GenBank/DDBJ whole genome shotgun (WGS) entry which is preliminary data.</text>
</comment>
<sequence length="886" mass="99958">MSFEVPVTPRRVKVYELQHENWHDRGTGFCVGEIVNEEAYILVKSEDEALRFLLEAKIYKEVQYQKQQDTLIVWTDPDETDLALSFQEGEGCAAIWEFITEVQRHLGLDDNQSEDAIDIHNGAITLPLEPTLGSLHDIERSLTIASHTQFGRDSITRDVQDMDYIGKLIPLLSMAEDLESLPDLHALCRIMKLIILMNDNAILEQILLDDYIVGVVGILEYDPEFPTHKANHRDYISDSSRFKEVVPIPDNAIRNKIKYTFRLQYLKDVVLARLLDDPTFSMLSSMIYFYQVDILNYLQHNEEFTSELFGIFRNSPSSPPVAGNFPGDNLEIKEQPSRQNLQRKRDAVRFIHQFCLTAKNLQPQQRSFLYTNFVKKGLFDVIDFALRDDIPNVRIAGTELILAIIDHDPSFVRGAVLKKANENTSIIDTLIDLFLSESDFGVTSQVSEAIQILLDPTSGQPLEALRKTADVFLRQRADDPEIEIFLDSFYSQSVHRLFQKLTDLQSPHKLKNMTLRVAALYGCLCDLVCAFIRLHGYRSRSYFVESNVLANISHLFGSSHKSLRLAALRCFRQCLGTNDEFYYRFLIKKRLFAPVVDLLVEVGSRNNLLNSACLEFFEFIRAGSSKPDYQRNMKTLITHIVELYREKLENLVSFDTIKSLLLRYDQLHDYSIPACDVAISDAKLGGIPGRGNGHRDLASDEDEYFNTSDEEEDHQLEQPIATNSLNIPESSDLAQRACDSSGTAKLLTEPDDDLTMSPFVSIVDASNSKASPVALRETAKESSGMKAQMPLATSLELAPTSLSPIQALGEKRRRDASKQEEDDELVKLSSKKTKPGALSPKSPPSSGAAQAVNTATAKKGFLSSMNKKISISFGSKRFKDKGEMSK</sequence>
<evidence type="ECO:0000313" key="1">
    <source>
        <dbReference type="EMBL" id="KAK9234802.1"/>
    </source>
</evidence>